<feature type="region of interest" description="Disordered" evidence="1">
    <location>
        <begin position="626"/>
        <end position="731"/>
    </location>
</feature>
<dbReference type="AlphaFoldDB" id="A0A0A9XSG2"/>
<evidence type="ECO:0000256" key="1">
    <source>
        <dbReference type="SAM" id="MobiDB-lite"/>
    </source>
</evidence>
<gene>
    <name evidence="3" type="primary">katG_6</name>
    <name evidence="3" type="ORF">CM83_8427</name>
</gene>
<dbReference type="SUPFAM" id="SSF50494">
    <property type="entry name" value="Trypsin-like serine proteases"/>
    <property type="match status" value="2"/>
</dbReference>
<feature type="region of interest" description="Disordered" evidence="1">
    <location>
        <begin position="404"/>
        <end position="433"/>
    </location>
</feature>
<feature type="compositionally biased region" description="Acidic residues" evidence="1">
    <location>
        <begin position="640"/>
        <end position="651"/>
    </location>
</feature>
<feature type="region of interest" description="Disordered" evidence="1">
    <location>
        <begin position="181"/>
        <end position="281"/>
    </location>
</feature>
<sequence length="865" mass="90343">MKFKTESRFLHYLLLFHSCFFLNPVSSDDNGTITMVSVQVNTEEGGKGKFVHVCGGTLITNSVIFTGCSCITKPPKPGAEDKDKVDLLTPEQVRVSAGVSEAKKGDQIRLQSAVAYALSVHDLCDTTYVYNYGMVKLTTSFLLENGLELSHALSLDMSNYEKSIKSMGPKDCWTEIWTSVESPPVKTPPKPAVTVPTPKTMTSSSTWSPAEYNDTLDETPLVESPEDEPSGEEESSAEQSSGLSTPSEESGEDDDDSGTEPSEDASGGSGITTSQGGFTNHSINTTALKTESKVALKLTVKPLPHETSTKAVEILSDSPTLPVTFGPLMKGETVEEYDDEDGSSLDSDTEEQNATEIANIATNTTSMIHANETVTNGTRDTNKTAVAPQGMAANNESLSAFNSSASKGAANATGNAGVPGNEKPAQTPITAAGKGRRRRFPILDRLNVPYEGYHDPAMPVRVNRQAGPVPKDAPPSGANITAGSANATSAGELGTGLNGTVGANASNAAGVGVPGGMNGTNAWPSSNASDASVSVITSLNATGGDNETIDLSPITVEVNTSAVVNQTESANVTIEVQTKPNIQQANTRIETVKEAETTIQIKTIAVDLVTKNVTDKLLVSTGIPEVTTGSVGVSEGTGAIDEESGTDESGEPDSGSGKDGGIEEGSAESEEVDSSGTSEHPKEVSSVEVSSTKLVPAPSPTTKPATPPPKRKSKSQPGPAPGGTPRGVGRMPVSILDWKECEGLVCPDPSKKCDSSSDDTKWCLSALKEGARVCEADTRSPVYCKSALMGILSNVGLACPKDTSKGIAVGLDQAFEYIKSMMGMPDFQKKVPPAETKQRKSGTPKEHNPSATQAIIGSIIAFLLI</sequence>
<reference evidence="4" key="3">
    <citation type="submission" date="2014-09" db="EMBL/GenBank/DDBJ databases">
        <authorList>
            <person name="Magalhaes I.L.F."/>
            <person name="Oliveira U."/>
            <person name="Santos F.R."/>
            <person name="Vidigal T.H.D.A."/>
            <person name="Brescovit A.D."/>
            <person name="Santos A.J."/>
        </authorList>
    </citation>
    <scope>NUCLEOTIDE SEQUENCE</scope>
</reference>
<feature type="compositionally biased region" description="Pro residues" evidence="1">
    <location>
        <begin position="697"/>
        <end position="708"/>
    </location>
</feature>
<keyword evidence="3" id="KW-0575">Peroxidase</keyword>
<evidence type="ECO:0000313" key="4">
    <source>
        <dbReference type="EMBL" id="JAG58090.1"/>
    </source>
</evidence>
<proteinExistence type="predicted"/>
<dbReference type="InterPro" id="IPR043504">
    <property type="entry name" value="Peptidase_S1_PA_chymotrypsin"/>
</dbReference>
<organism evidence="3">
    <name type="scientific">Lygus hesperus</name>
    <name type="common">Western plant bug</name>
    <dbReference type="NCBI Taxonomy" id="30085"/>
    <lineage>
        <taxon>Eukaryota</taxon>
        <taxon>Metazoa</taxon>
        <taxon>Ecdysozoa</taxon>
        <taxon>Arthropoda</taxon>
        <taxon>Hexapoda</taxon>
        <taxon>Insecta</taxon>
        <taxon>Pterygota</taxon>
        <taxon>Neoptera</taxon>
        <taxon>Paraneoptera</taxon>
        <taxon>Hemiptera</taxon>
        <taxon>Heteroptera</taxon>
        <taxon>Panheteroptera</taxon>
        <taxon>Cimicomorpha</taxon>
        <taxon>Miridae</taxon>
        <taxon>Mirini</taxon>
        <taxon>Lygus</taxon>
    </lineage>
</organism>
<feature type="compositionally biased region" description="Acidic residues" evidence="1">
    <location>
        <begin position="249"/>
        <end position="263"/>
    </location>
</feature>
<feature type="compositionally biased region" description="Acidic residues" evidence="1">
    <location>
        <begin position="224"/>
        <end position="236"/>
    </location>
</feature>
<reference evidence="3" key="2">
    <citation type="submission" date="2014-07" db="EMBL/GenBank/DDBJ databases">
        <authorList>
            <person name="Hull J."/>
        </authorList>
    </citation>
    <scope>NUCLEOTIDE SEQUENCE</scope>
</reference>
<dbReference type="GO" id="GO:0004601">
    <property type="term" value="F:peroxidase activity"/>
    <property type="evidence" value="ECO:0007669"/>
    <property type="project" value="UniProtKB-KW"/>
</dbReference>
<keyword evidence="2" id="KW-0732">Signal</keyword>
<feature type="compositionally biased region" description="Low complexity" evidence="1">
    <location>
        <begin position="626"/>
        <end position="638"/>
    </location>
</feature>
<dbReference type="EMBL" id="GBHO01023564">
    <property type="protein sequence ID" value="JAG20040.1"/>
    <property type="molecule type" value="Transcribed_RNA"/>
</dbReference>
<keyword evidence="3" id="KW-0560">Oxidoreductase</keyword>
<dbReference type="Gene3D" id="2.40.10.10">
    <property type="entry name" value="Trypsin-like serine proteases"/>
    <property type="match status" value="2"/>
</dbReference>
<evidence type="ECO:0000256" key="2">
    <source>
        <dbReference type="SAM" id="SignalP"/>
    </source>
</evidence>
<dbReference type="EMBL" id="GBRD01007731">
    <property type="protein sequence ID" value="JAG58090.1"/>
    <property type="molecule type" value="Transcribed_RNA"/>
</dbReference>
<accession>A0A0A9XSG2</accession>
<name>A0A0A9XSG2_LYGHE</name>
<protein>
    <submittedName>
        <fullName evidence="3">Catalase-peroxidase</fullName>
    </submittedName>
</protein>
<evidence type="ECO:0000313" key="3">
    <source>
        <dbReference type="EMBL" id="JAG20040.1"/>
    </source>
</evidence>
<feature type="region of interest" description="Disordered" evidence="1">
    <location>
        <begin position="828"/>
        <end position="849"/>
    </location>
</feature>
<dbReference type="InterPro" id="IPR009003">
    <property type="entry name" value="Peptidase_S1_PA"/>
</dbReference>
<feature type="signal peptide" evidence="2">
    <location>
        <begin position="1"/>
        <end position="27"/>
    </location>
</feature>
<feature type="chain" id="PRO_5015033891" evidence="2">
    <location>
        <begin position="28"/>
        <end position="865"/>
    </location>
</feature>
<feature type="compositionally biased region" description="Low complexity" evidence="1">
    <location>
        <begin position="237"/>
        <end position="248"/>
    </location>
</feature>
<reference evidence="3" key="1">
    <citation type="journal article" date="2014" name="PLoS ONE">
        <title>Transcriptome-Based Identification of ABC Transporters in the Western Tarnished Plant Bug Lygus hesperus.</title>
        <authorList>
            <person name="Hull J.J."/>
            <person name="Chaney K."/>
            <person name="Geib S.M."/>
            <person name="Fabrick J.A."/>
            <person name="Brent C.S."/>
            <person name="Walsh D."/>
            <person name="Lavine L.C."/>
        </authorList>
    </citation>
    <scope>NUCLEOTIDE SEQUENCE</scope>
</reference>